<dbReference type="InterPro" id="IPR014078">
    <property type="entry name" value="Nudix_YtkD"/>
</dbReference>
<dbReference type="EMBL" id="JAHBCL010000027">
    <property type="protein sequence ID" value="MBS7527925.1"/>
    <property type="molecule type" value="Genomic_DNA"/>
</dbReference>
<comment type="caution">
    <text evidence="2">The sequence shown here is derived from an EMBL/GenBank/DDBJ whole genome shotgun (WGS) entry which is preliminary data.</text>
</comment>
<proteinExistence type="predicted"/>
<reference evidence="2 3" key="1">
    <citation type="submission" date="2021-05" db="EMBL/GenBank/DDBJ databases">
        <title>Fusibacter ferrireducens sp. nov., an anaerobic, sulfur- and Fe-reducing bacterium isolated from the mangrove sediment.</title>
        <authorList>
            <person name="Qiu D."/>
        </authorList>
    </citation>
    <scope>NUCLEOTIDE SEQUENCE [LARGE SCALE GENOMIC DNA]</scope>
    <source>
        <strain evidence="2 3">DSM 12116</strain>
    </source>
</reference>
<dbReference type="Gene3D" id="3.90.79.10">
    <property type="entry name" value="Nucleoside Triphosphate Pyrophosphohydrolase"/>
    <property type="match status" value="1"/>
</dbReference>
<gene>
    <name evidence="2" type="ORF">KHM83_14665</name>
</gene>
<dbReference type="RefSeq" id="WP_213237783.1">
    <property type="nucleotide sequence ID" value="NZ_JAHBCL010000027.1"/>
</dbReference>
<evidence type="ECO:0000313" key="2">
    <source>
        <dbReference type="EMBL" id="MBS7527925.1"/>
    </source>
</evidence>
<feature type="domain" description="Nudix hydrolase" evidence="1">
    <location>
        <begin position="15"/>
        <end position="162"/>
    </location>
</feature>
<keyword evidence="3" id="KW-1185">Reference proteome</keyword>
<protein>
    <submittedName>
        <fullName evidence="2">NUDIX domain-containing protein</fullName>
    </submittedName>
</protein>
<dbReference type="Pfam" id="PF00293">
    <property type="entry name" value="NUDIX"/>
    <property type="match status" value="1"/>
</dbReference>
<dbReference type="CDD" id="cd04665">
    <property type="entry name" value="NUDIX_RppH"/>
    <property type="match status" value="1"/>
</dbReference>
<dbReference type="PROSITE" id="PS51462">
    <property type="entry name" value="NUDIX"/>
    <property type="match status" value="1"/>
</dbReference>
<dbReference type="SUPFAM" id="SSF55811">
    <property type="entry name" value="Nudix"/>
    <property type="match status" value="1"/>
</dbReference>
<dbReference type="InterPro" id="IPR000086">
    <property type="entry name" value="NUDIX_hydrolase_dom"/>
</dbReference>
<name>A0ABS5PRY5_9FIRM</name>
<organism evidence="2 3">
    <name type="scientific">Fusibacter paucivorans</name>
    <dbReference type="NCBI Taxonomy" id="76009"/>
    <lineage>
        <taxon>Bacteria</taxon>
        <taxon>Bacillati</taxon>
        <taxon>Bacillota</taxon>
        <taxon>Clostridia</taxon>
        <taxon>Eubacteriales</taxon>
        <taxon>Eubacteriales Family XII. Incertae Sedis</taxon>
        <taxon>Fusibacter</taxon>
    </lineage>
</organism>
<evidence type="ECO:0000259" key="1">
    <source>
        <dbReference type="PROSITE" id="PS51462"/>
    </source>
</evidence>
<evidence type="ECO:0000313" key="3">
    <source>
        <dbReference type="Proteomes" id="UP000746471"/>
    </source>
</evidence>
<dbReference type="InterPro" id="IPR015797">
    <property type="entry name" value="NUDIX_hydrolase-like_dom_sf"/>
</dbReference>
<dbReference type="Proteomes" id="UP000746471">
    <property type="component" value="Unassembled WGS sequence"/>
</dbReference>
<accession>A0ABS5PRY5</accession>
<sequence length="365" mass="41546">MKIDFYDWELADRVPLKYAVMIARYKRQLLFVKHRERTSWEVPGGHREEGEHILAAANRELIEETAANAFQMIPICVYSVERESSLSYGGLFFADIFEMNDTLQYEIETVKGFDTLPERLTYPAIQPRLLEEVLKQRKKVLMQESNLPGPRGNLKRLDTFIDYATEMERQMCLDASTLAEDANNPETFVLMCGVAASIAHNRSEQTALAMHYAEHPSWRVREGVCIGFQKASVGMKPSELLSAMTPLKTGSPFQQRAYVAGLCEPALLKDYIDAAIVLDSLYEITMTVFDTANKLTEAQTALRKALGYGWSVAIVALPDYGMKRFESLVDNGKSKHIKWIVRNNLKKNRLVRMDADWVAKMIQCL</sequence>